<dbReference type="AlphaFoldDB" id="A0A498D7J6"/>
<feature type="domain" description="D-isomer specific 2-hydroxyacid dehydrogenase catalytic" evidence="4">
    <location>
        <begin position="7"/>
        <end position="319"/>
    </location>
</feature>
<dbReference type="Gene3D" id="3.40.50.720">
    <property type="entry name" value="NAD(P)-binding Rossmann-like Domain"/>
    <property type="match status" value="2"/>
</dbReference>
<evidence type="ECO:0000259" key="4">
    <source>
        <dbReference type="Pfam" id="PF00389"/>
    </source>
</evidence>
<comment type="similarity">
    <text evidence="1 3">Belongs to the D-isomer specific 2-hydroxyacid dehydrogenase family.</text>
</comment>
<keyword evidence="2 3" id="KW-0560">Oxidoreductase</keyword>
<protein>
    <submittedName>
        <fullName evidence="6">D-glycerate dehydrogenase</fullName>
    </submittedName>
</protein>
<dbReference type="PANTHER" id="PTHR10996">
    <property type="entry name" value="2-HYDROXYACID DEHYDROGENASE-RELATED"/>
    <property type="match status" value="1"/>
</dbReference>
<comment type="caution">
    <text evidence="6">The sequence shown here is derived from an EMBL/GenBank/DDBJ whole genome shotgun (WGS) entry which is preliminary data.</text>
</comment>
<reference evidence="6 7" key="1">
    <citation type="submission" date="2018-10" db="EMBL/GenBank/DDBJ databases">
        <title>Oceanobacillus sp. YLB-02 draft genome.</title>
        <authorList>
            <person name="Yu L."/>
        </authorList>
    </citation>
    <scope>NUCLEOTIDE SEQUENCE [LARGE SCALE GENOMIC DNA]</scope>
    <source>
        <strain evidence="6 7">YLB-02</strain>
    </source>
</reference>
<name>A0A498D7J6_9BACI</name>
<evidence type="ECO:0000313" key="6">
    <source>
        <dbReference type="EMBL" id="RLL46496.1"/>
    </source>
</evidence>
<accession>A0A498D7J6</accession>
<dbReference type="OrthoDB" id="9805416at2"/>
<dbReference type="InterPro" id="IPR029752">
    <property type="entry name" value="D-isomer_DH_CS1"/>
</dbReference>
<dbReference type="InterPro" id="IPR006140">
    <property type="entry name" value="D-isomer_DH_NAD-bd"/>
</dbReference>
<dbReference type="PROSITE" id="PS00671">
    <property type="entry name" value="D_2_HYDROXYACID_DH_3"/>
    <property type="match status" value="1"/>
</dbReference>
<dbReference type="RefSeq" id="WP_121521747.1">
    <property type="nucleotide sequence ID" value="NZ_RCHR01000002.1"/>
</dbReference>
<dbReference type="GO" id="GO:0016618">
    <property type="term" value="F:hydroxypyruvate reductase [NAD(P)H] activity"/>
    <property type="evidence" value="ECO:0007669"/>
    <property type="project" value="TreeGrafter"/>
</dbReference>
<dbReference type="Pfam" id="PF02826">
    <property type="entry name" value="2-Hacid_dh_C"/>
    <property type="match status" value="1"/>
</dbReference>
<dbReference type="InterPro" id="IPR050223">
    <property type="entry name" value="D-isomer_2-hydroxyacid_DH"/>
</dbReference>
<dbReference type="InterPro" id="IPR036291">
    <property type="entry name" value="NAD(P)-bd_dom_sf"/>
</dbReference>
<dbReference type="EMBL" id="RCHR01000002">
    <property type="protein sequence ID" value="RLL46496.1"/>
    <property type="molecule type" value="Genomic_DNA"/>
</dbReference>
<sequence>MEKAHIYITRKIPEVMLQPFQSAFSFRMWEKEDEPVPREILLEEVRNADAVMCVLSEKIDEEFFLAAPKVKIVANMAVGYDNMDIQAAKRHNVILTNTPDVLTETTADLGFSLLMAVARRIVEANQFIKKNQWKNWSPLLLAGTDIHHKTIGIVGMGRIGEAIARRAKGFNMDIVYHNRSRNKEAEERLQAIWLPFEQLIQEADFVVSVIPLTDETYHLFDELAFKKMKDSAIFINISRGAVVDEGALVNALESNQIRAAGLDVFEKEPIASNHPLMNLENVVCLPHIGSATKETREKMMALCLENIDSVLRNQGPKTPI</sequence>
<keyword evidence="7" id="KW-1185">Reference proteome</keyword>
<dbReference type="InterPro" id="IPR029753">
    <property type="entry name" value="D-isomer_DH_CS"/>
</dbReference>
<evidence type="ECO:0000256" key="3">
    <source>
        <dbReference type="RuleBase" id="RU003719"/>
    </source>
</evidence>
<dbReference type="GO" id="GO:0030267">
    <property type="term" value="F:glyoxylate reductase (NADPH) activity"/>
    <property type="evidence" value="ECO:0007669"/>
    <property type="project" value="TreeGrafter"/>
</dbReference>
<dbReference type="SUPFAM" id="SSF51735">
    <property type="entry name" value="NAD(P)-binding Rossmann-fold domains"/>
    <property type="match status" value="1"/>
</dbReference>
<feature type="domain" description="D-isomer specific 2-hydroxyacid dehydrogenase NAD-binding" evidence="5">
    <location>
        <begin position="111"/>
        <end position="289"/>
    </location>
</feature>
<dbReference type="PANTHER" id="PTHR10996:SF283">
    <property type="entry name" value="GLYOXYLATE_HYDROXYPYRUVATE REDUCTASE B"/>
    <property type="match status" value="1"/>
</dbReference>
<evidence type="ECO:0000313" key="7">
    <source>
        <dbReference type="Proteomes" id="UP000270219"/>
    </source>
</evidence>
<dbReference type="GO" id="GO:0005829">
    <property type="term" value="C:cytosol"/>
    <property type="evidence" value="ECO:0007669"/>
    <property type="project" value="TreeGrafter"/>
</dbReference>
<dbReference type="InterPro" id="IPR006139">
    <property type="entry name" value="D-isomer_2_OHA_DH_cat_dom"/>
</dbReference>
<evidence type="ECO:0000256" key="2">
    <source>
        <dbReference type="ARBA" id="ARBA00023002"/>
    </source>
</evidence>
<dbReference type="PROSITE" id="PS00065">
    <property type="entry name" value="D_2_HYDROXYACID_DH_1"/>
    <property type="match status" value="1"/>
</dbReference>
<organism evidence="6 7">
    <name type="scientific">Oceanobacillus piezotolerans</name>
    <dbReference type="NCBI Taxonomy" id="2448030"/>
    <lineage>
        <taxon>Bacteria</taxon>
        <taxon>Bacillati</taxon>
        <taxon>Bacillota</taxon>
        <taxon>Bacilli</taxon>
        <taxon>Bacillales</taxon>
        <taxon>Bacillaceae</taxon>
        <taxon>Oceanobacillus</taxon>
    </lineage>
</organism>
<dbReference type="Pfam" id="PF00389">
    <property type="entry name" value="2-Hacid_dh"/>
    <property type="match status" value="1"/>
</dbReference>
<dbReference type="FunFam" id="3.40.50.720:FF:000462">
    <property type="entry name" value="Glyoxylate reductase (NADP+)"/>
    <property type="match status" value="1"/>
</dbReference>
<gene>
    <name evidence="6" type="ORF">D8M04_04625</name>
</gene>
<dbReference type="Proteomes" id="UP000270219">
    <property type="component" value="Unassembled WGS sequence"/>
</dbReference>
<dbReference type="SUPFAM" id="SSF52283">
    <property type="entry name" value="Formate/glycerate dehydrogenase catalytic domain-like"/>
    <property type="match status" value="1"/>
</dbReference>
<proteinExistence type="inferred from homology"/>
<evidence type="ECO:0000256" key="1">
    <source>
        <dbReference type="ARBA" id="ARBA00005854"/>
    </source>
</evidence>
<dbReference type="GO" id="GO:0051287">
    <property type="term" value="F:NAD binding"/>
    <property type="evidence" value="ECO:0007669"/>
    <property type="project" value="InterPro"/>
</dbReference>
<dbReference type="CDD" id="cd05301">
    <property type="entry name" value="GDH"/>
    <property type="match status" value="1"/>
</dbReference>
<evidence type="ECO:0000259" key="5">
    <source>
        <dbReference type="Pfam" id="PF02826"/>
    </source>
</evidence>